<dbReference type="CDD" id="cd01127">
    <property type="entry name" value="TrwB_TraG_TraD_VirD4"/>
    <property type="match status" value="1"/>
</dbReference>
<feature type="domain" description="Helicase HerA central" evidence="2">
    <location>
        <begin position="229"/>
        <end position="297"/>
    </location>
</feature>
<dbReference type="InterPro" id="IPR051162">
    <property type="entry name" value="T4SS_component"/>
</dbReference>
<feature type="domain" description="TraG P-loop" evidence="3">
    <location>
        <begin position="462"/>
        <end position="553"/>
    </location>
</feature>
<evidence type="ECO:0000313" key="4">
    <source>
        <dbReference type="EMBL" id="TQS42904.1"/>
    </source>
</evidence>
<dbReference type="InterPro" id="IPR027417">
    <property type="entry name" value="P-loop_NTPase"/>
</dbReference>
<evidence type="ECO:0000259" key="3">
    <source>
        <dbReference type="Pfam" id="PF19044"/>
    </source>
</evidence>
<dbReference type="PANTHER" id="PTHR30121:SF6">
    <property type="entry name" value="SLR6007 PROTEIN"/>
    <property type="match status" value="1"/>
</dbReference>
<proteinExistence type="predicted"/>
<dbReference type="InterPro" id="IPR043964">
    <property type="entry name" value="P-loop_TraG"/>
</dbReference>
<dbReference type="InParanoid" id="A0A545ANI2"/>
<keyword evidence="5" id="KW-1185">Reference proteome</keyword>
<evidence type="ECO:0000313" key="5">
    <source>
        <dbReference type="Proteomes" id="UP000317982"/>
    </source>
</evidence>
<dbReference type="Pfam" id="PF19044">
    <property type="entry name" value="P-loop_TraG"/>
    <property type="match status" value="1"/>
</dbReference>
<dbReference type="OrthoDB" id="9804380at2"/>
<dbReference type="Pfam" id="PF01935">
    <property type="entry name" value="DUF87"/>
    <property type="match status" value="1"/>
</dbReference>
<evidence type="ECO:0000256" key="1">
    <source>
        <dbReference type="SAM" id="MobiDB-lite"/>
    </source>
</evidence>
<dbReference type="Gene3D" id="3.40.50.300">
    <property type="entry name" value="P-loop containing nucleotide triphosphate hydrolases"/>
    <property type="match status" value="1"/>
</dbReference>
<dbReference type="EMBL" id="VIRS01000016">
    <property type="protein sequence ID" value="TQS42904.1"/>
    <property type="molecule type" value="Genomic_DNA"/>
</dbReference>
<dbReference type="InterPro" id="IPR002789">
    <property type="entry name" value="HerA_central"/>
</dbReference>
<dbReference type="Proteomes" id="UP000317982">
    <property type="component" value="Unassembled WGS sequence"/>
</dbReference>
<dbReference type="Gene3D" id="1.10.8.730">
    <property type="match status" value="1"/>
</dbReference>
<organism evidence="4 5">
    <name type="scientific">Cryptosporangium phraense</name>
    <dbReference type="NCBI Taxonomy" id="2593070"/>
    <lineage>
        <taxon>Bacteria</taxon>
        <taxon>Bacillati</taxon>
        <taxon>Actinomycetota</taxon>
        <taxon>Actinomycetes</taxon>
        <taxon>Cryptosporangiales</taxon>
        <taxon>Cryptosporangiaceae</taxon>
        <taxon>Cryptosporangium</taxon>
    </lineage>
</organism>
<name>A0A545ANI2_9ACTN</name>
<gene>
    <name evidence="4" type="ORF">FL583_22485</name>
</gene>
<dbReference type="SUPFAM" id="SSF52540">
    <property type="entry name" value="P-loop containing nucleoside triphosphate hydrolases"/>
    <property type="match status" value="1"/>
</dbReference>
<dbReference type="PANTHER" id="PTHR30121">
    <property type="entry name" value="UNCHARACTERIZED PROTEIN YJGR-RELATED"/>
    <property type="match status" value="1"/>
</dbReference>
<dbReference type="AlphaFoldDB" id="A0A545ANI2"/>
<evidence type="ECO:0000259" key="2">
    <source>
        <dbReference type="Pfam" id="PF01935"/>
    </source>
</evidence>
<comment type="caution">
    <text evidence="4">The sequence shown here is derived from an EMBL/GenBank/DDBJ whole genome shotgun (WGS) entry which is preliminary data.</text>
</comment>
<dbReference type="RefSeq" id="WP_142706844.1">
    <property type="nucleotide sequence ID" value="NZ_VIRS01000016.1"/>
</dbReference>
<feature type="region of interest" description="Disordered" evidence="1">
    <location>
        <begin position="600"/>
        <end position="654"/>
    </location>
</feature>
<protein>
    <submittedName>
        <fullName evidence="4">DUF87 domain-containing protein</fullName>
    </submittedName>
</protein>
<reference evidence="4 5" key="1">
    <citation type="submission" date="2019-07" db="EMBL/GenBank/DDBJ databases">
        <title>Cryptosporangium phraense sp. nov., isolated from plant litter.</title>
        <authorList>
            <person name="Suriyachadkun C."/>
        </authorList>
    </citation>
    <scope>NUCLEOTIDE SEQUENCE [LARGE SCALE GENOMIC DNA]</scope>
    <source>
        <strain evidence="4 5">A-T 5661</strain>
    </source>
</reference>
<accession>A0A545ANI2</accession>
<sequence>MAAGVAPTGVEVTARHLRAGDGYAATLVVTGYPAEVGPAWLEPLLSWPGRLDLALHIDPLPAPVAAARLRTQRARYHSTLRVDAARGRLPDPSLEASAEAATDLAERLARGEAKLFRVGLYLTVHARTEPELADACAQVRAAAASVLLDVQPATWRHLAGWTTTLPLGVDLLRAHRTMDTQALAAAFPLASPDLPAPLPGDPPTSGGVLYGINPDSGGIVWWDRWAQENHNAIVLARSGAGKSYFVKLDIARNLYHGVQVAVIDPEDEYRHLAATVGGTVVQLGAPGVRINPFDLSPGPARADAVTRRGLFIHTLIGVLLGAAPATDERAALDRAILAAYREAGITADPATHRRPAPQMGTLVAALCADRDPAGGALAGRLTPWVEGNYATLLNGPTTTAPSGQLVVWSLRQLPDELRAAGTLLALDAIWQSIDNPTHSGTGAYDTSTVDTRTHTAEGGRPVRRMVVVDEAWLLLRDGEGAKFLFRLAKAARKRNAGLTVATQDVADILSTDLGQAVAANSATQILLKQAPQAIDAIGAAFGLTAGERRALLAARTGTGLLLSGTYRVGLEVVASPAEHRMATTTPAELAELHHNELFDGELDDTDLPDTDLPDTGLPRTGRASTERGDTADSVFSGSPRLRADASAGARRWPR</sequence>
<feature type="compositionally biased region" description="Acidic residues" evidence="1">
    <location>
        <begin position="600"/>
        <end position="612"/>
    </location>
</feature>